<evidence type="ECO:0000313" key="2">
    <source>
        <dbReference type="EMBL" id="GGY89687.1"/>
    </source>
</evidence>
<dbReference type="OrthoDB" id="8592593at2"/>
<protein>
    <recommendedName>
        <fullName evidence="1">DUF7661 domain-containing protein</fullName>
    </recommendedName>
</protein>
<dbReference type="EMBL" id="BMWW01000003">
    <property type="protein sequence ID" value="GGY89687.1"/>
    <property type="molecule type" value="Genomic_DNA"/>
</dbReference>
<dbReference type="RefSeq" id="WP_134382938.1">
    <property type="nucleotide sequence ID" value="NZ_BMWW01000003.1"/>
</dbReference>
<dbReference type="AlphaFoldDB" id="A0A4P7BAP6"/>
<feature type="domain" description="DUF7661" evidence="1">
    <location>
        <begin position="3"/>
        <end position="68"/>
    </location>
</feature>
<evidence type="ECO:0000313" key="4">
    <source>
        <dbReference type="Proteomes" id="UP000294359"/>
    </source>
</evidence>
<dbReference type="InterPro" id="IPR056078">
    <property type="entry name" value="DUF7661"/>
</dbReference>
<evidence type="ECO:0000313" key="3">
    <source>
        <dbReference type="EMBL" id="QBQ34922.1"/>
    </source>
</evidence>
<evidence type="ECO:0000313" key="5">
    <source>
        <dbReference type="Proteomes" id="UP000619512"/>
    </source>
</evidence>
<reference evidence="3 4" key="2">
    <citation type="submission" date="2019-03" db="EMBL/GenBank/DDBJ databases">
        <title>Draft Genome Sequences of Six Type Strains of the Genus Massilia.</title>
        <authorList>
            <person name="Miess H."/>
            <person name="Frediansyhah A."/>
            <person name="Gross H."/>
        </authorList>
    </citation>
    <scope>NUCLEOTIDE SEQUENCE [LARGE SCALE GENOMIC DNA]</scope>
    <source>
        <strain evidence="3 4">DSM 17505</strain>
    </source>
</reference>
<gene>
    <name evidence="3" type="ORF">E1742_01045</name>
    <name evidence="2" type="ORF">GCM10007388_24010</name>
</gene>
<dbReference type="Proteomes" id="UP000619512">
    <property type="component" value="Unassembled WGS sequence"/>
</dbReference>
<dbReference type="Proteomes" id="UP000294359">
    <property type="component" value="Chromosome"/>
</dbReference>
<reference evidence="2" key="3">
    <citation type="submission" date="2022-12" db="EMBL/GenBank/DDBJ databases">
        <authorList>
            <person name="Sun Q."/>
            <person name="Kim S."/>
        </authorList>
    </citation>
    <scope>NUCLEOTIDE SEQUENCE</scope>
    <source>
        <strain evidence="2">KCTC 12344</strain>
    </source>
</reference>
<organism evidence="2 5">
    <name type="scientific">Pseudoduganella plicata</name>
    <dbReference type="NCBI Taxonomy" id="321984"/>
    <lineage>
        <taxon>Bacteria</taxon>
        <taxon>Pseudomonadati</taxon>
        <taxon>Pseudomonadota</taxon>
        <taxon>Betaproteobacteria</taxon>
        <taxon>Burkholderiales</taxon>
        <taxon>Oxalobacteraceae</taxon>
        <taxon>Telluria group</taxon>
        <taxon>Pseudoduganella</taxon>
    </lineage>
</organism>
<evidence type="ECO:0000259" key="1">
    <source>
        <dbReference type="Pfam" id="PF24697"/>
    </source>
</evidence>
<keyword evidence="4" id="KW-1185">Reference proteome</keyword>
<sequence>MILRFSVFGTPIGVERRNGVWLAWHPGTDGKRRPCEFIIPADVEEAELVQYLGDLFHEDARSGHDDVVAR</sequence>
<name>A0A4P7BAP6_9BURK</name>
<reference evidence="2" key="1">
    <citation type="journal article" date="2014" name="Int. J. Syst. Evol. Microbiol.">
        <title>Complete genome sequence of Corynebacterium casei LMG S-19264T (=DSM 44701T), isolated from a smear-ripened cheese.</title>
        <authorList>
            <consortium name="US DOE Joint Genome Institute (JGI-PGF)"/>
            <person name="Walter F."/>
            <person name="Albersmeier A."/>
            <person name="Kalinowski J."/>
            <person name="Ruckert C."/>
        </authorList>
    </citation>
    <scope>NUCLEOTIDE SEQUENCE</scope>
    <source>
        <strain evidence="2">KCTC 12344</strain>
    </source>
</reference>
<dbReference type="EMBL" id="CP038026">
    <property type="protein sequence ID" value="QBQ34922.1"/>
    <property type="molecule type" value="Genomic_DNA"/>
</dbReference>
<proteinExistence type="predicted"/>
<accession>A0A4P7BAP6</accession>
<dbReference type="Pfam" id="PF24697">
    <property type="entry name" value="DUF7661"/>
    <property type="match status" value="1"/>
</dbReference>